<dbReference type="GO" id="GO:0098588">
    <property type="term" value="C:bounding membrane of organelle"/>
    <property type="evidence" value="ECO:0007669"/>
    <property type="project" value="UniProtKB-ARBA"/>
</dbReference>
<dbReference type="GO" id="GO:0005768">
    <property type="term" value="C:endosome"/>
    <property type="evidence" value="ECO:0007669"/>
    <property type="project" value="UniProtKB-ARBA"/>
</dbReference>
<keyword evidence="3 7" id="KW-0863">Zinc-finger</keyword>
<feature type="domain" description="RING-type" evidence="9">
    <location>
        <begin position="811"/>
        <end position="837"/>
    </location>
</feature>
<evidence type="ECO:0000313" key="11">
    <source>
        <dbReference type="Proteomes" id="UP000189911"/>
    </source>
</evidence>
<proteinExistence type="inferred from homology"/>
<dbReference type="InterPro" id="IPR058919">
    <property type="entry name" value="Pep3/Vps18_RING_C"/>
</dbReference>
<dbReference type="InterPro" id="IPR013083">
    <property type="entry name" value="Znf_RING/FYVE/PHD"/>
</dbReference>
<dbReference type="GO" id="GO:0007032">
    <property type="term" value="P:endosome organization"/>
    <property type="evidence" value="ECO:0007669"/>
    <property type="project" value="TreeGrafter"/>
</dbReference>
<dbReference type="InterPro" id="IPR007810">
    <property type="entry name" value="Pep3/Vps18_beta-prop"/>
</dbReference>
<dbReference type="GO" id="GO:0006886">
    <property type="term" value="P:intracellular protein transport"/>
    <property type="evidence" value="ECO:0007669"/>
    <property type="project" value="UniProtKB-UniRule"/>
</dbReference>
<dbReference type="GO" id="GO:0006904">
    <property type="term" value="P:vesicle docking involved in exocytosis"/>
    <property type="evidence" value="ECO:0007669"/>
    <property type="project" value="TreeGrafter"/>
</dbReference>
<dbReference type="PANTHER" id="PTHR23323">
    <property type="entry name" value="VACUOLAR PROTEIN SORTING-ASSOCIATED PROTEIN"/>
    <property type="match status" value="1"/>
</dbReference>
<dbReference type="PROSITE" id="PS50236">
    <property type="entry name" value="CHCR"/>
    <property type="match status" value="1"/>
</dbReference>
<dbReference type="InterPro" id="IPR015943">
    <property type="entry name" value="WD40/YVTN_repeat-like_dom_sf"/>
</dbReference>
<dbReference type="Pfam" id="PF26148">
    <property type="entry name" value="VPS18_RING_C"/>
    <property type="match status" value="1"/>
</dbReference>
<dbReference type="EMBL" id="LT598447">
    <property type="protein sequence ID" value="SCV05350.1"/>
    <property type="molecule type" value="Genomic_DNA"/>
</dbReference>
<dbReference type="Proteomes" id="UP000189911">
    <property type="component" value="Chromosome H"/>
</dbReference>
<dbReference type="Gene3D" id="2.130.10.10">
    <property type="entry name" value="YVTN repeat-like/Quinoprotein amine dehydrogenase"/>
    <property type="match status" value="1"/>
</dbReference>
<evidence type="ECO:0000256" key="3">
    <source>
        <dbReference type="ARBA" id="ARBA00022771"/>
    </source>
</evidence>
<comment type="subcellular location">
    <subcellularLocation>
        <location evidence="6">Endomembrane system</location>
        <topology evidence="6">Peripheral membrane protein</topology>
        <orientation evidence="6">Cytoplasmic side</orientation>
    </subcellularLocation>
</comment>
<reference evidence="11" key="1">
    <citation type="submission" date="2016-03" db="EMBL/GenBank/DDBJ databases">
        <authorList>
            <person name="Devillers Hugo."/>
        </authorList>
    </citation>
    <scope>NUCLEOTIDE SEQUENCE [LARGE SCALE GENOMIC DNA]</scope>
</reference>
<evidence type="ECO:0000256" key="6">
    <source>
        <dbReference type="ARBA" id="ARBA00029433"/>
    </source>
</evidence>
<dbReference type="OrthoDB" id="1845386at2759"/>
<dbReference type="Pfam" id="PF05131">
    <property type="entry name" value="Pep3_Vps18"/>
    <property type="match status" value="1"/>
</dbReference>
<dbReference type="GO" id="GO:0030897">
    <property type="term" value="C:HOPS complex"/>
    <property type="evidence" value="ECO:0007669"/>
    <property type="project" value="TreeGrafter"/>
</dbReference>
<dbReference type="InterPro" id="IPR000547">
    <property type="entry name" value="Clathrin_H-chain/VPS_repeat"/>
</dbReference>
<evidence type="ECO:0000256" key="4">
    <source>
        <dbReference type="ARBA" id="ARBA00022833"/>
    </source>
</evidence>
<evidence type="ECO:0000256" key="8">
    <source>
        <dbReference type="PROSITE-ProRule" id="PRU01006"/>
    </source>
</evidence>
<dbReference type="AlphaFoldDB" id="A0A1G4KLJ8"/>
<dbReference type="PROSITE" id="PS50089">
    <property type="entry name" value="ZF_RING_2"/>
    <property type="match status" value="1"/>
</dbReference>
<dbReference type="PANTHER" id="PTHR23323:SF26">
    <property type="entry name" value="VACUOLAR PROTEIN SORTING-ASSOCIATED PROTEIN 18 HOMOLOG"/>
    <property type="match status" value="1"/>
</dbReference>
<dbReference type="GO" id="GO:0007033">
    <property type="term" value="P:vacuole organization"/>
    <property type="evidence" value="ECO:0007669"/>
    <property type="project" value="TreeGrafter"/>
</dbReference>
<evidence type="ECO:0000256" key="1">
    <source>
        <dbReference type="ARBA" id="ARBA00010454"/>
    </source>
</evidence>
<dbReference type="Gene3D" id="3.30.40.10">
    <property type="entry name" value="Zinc/RING finger domain, C3HC4 (zinc finger)"/>
    <property type="match status" value="1"/>
</dbReference>
<keyword evidence="4" id="KW-0862">Zinc</keyword>
<comment type="similarity">
    <text evidence="1">Belongs to the VPS18 family.</text>
</comment>
<dbReference type="GO" id="GO:0030674">
    <property type="term" value="F:protein-macromolecule adaptor activity"/>
    <property type="evidence" value="ECO:0007669"/>
    <property type="project" value="TreeGrafter"/>
</dbReference>
<organism evidence="10 11">
    <name type="scientific">Lachancea nothofagi CBS 11611</name>
    <dbReference type="NCBI Taxonomy" id="1266666"/>
    <lineage>
        <taxon>Eukaryota</taxon>
        <taxon>Fungi</taxon>
        <taxon>Dikarya</taxon>
        <taxon>Ascomycota</taxon>
        <taxon>Saccharomycotina</taxon>
        <taxon>Saccharomycetes</taxon>
        <taxon>Saccharomycetales</taxon>
        <taxon>Saccharomycetaceae</taxon>
        <taxon>Lachancea</taxon>
    </lineage>
</organism>
<dbReference type="InterPro" id="IPR036322">
    <property type="entry name" value="WD40_repeat_dom_sf"/>
</dbReference>
<keyword evidence="2" id="KW-0479">Metal-binding</keyword>
<evidence type="ECO:0000256" key="5">
    <source>
        <dbReference type="ARBA" id="ARBA00023136"/>
    </source>
</evidence>
<dbReference type="SUPFAM" id="SSF57850">
    <property type="entry name" value="RING/U-box"/>
    <property type="match status" value="1"/>
</dbReference>
<sequence>MKAVVEHVQLQFIPEIDQNVASLRVEQNIMCFALKSGYIFAIDLATPSKVIKYRFPLLTVPQEKILKLWMDPSASSIFLKTNFAKYYVLSRDSMESEAAGNVVSLKRLSKKNCDIISVNWLSETEMLCGSNEGNVYWIDLKSETSITKVYKSSDAVDGVVFSKGKGALLTSGDTIRFWNTAQDPVKTFKGSATEIEQFEHTEKALGKRLTFYNSTFAWIAGLGVVFGTLTNSNDALSTVGVLLSAELPAAVHRIKDIVLSKFHILILRGNEILIVNKLNNEVVAQKSIWVQGSEKMLELTVDYSQDPPTFWCYSSSNIYEIIVKDESAGIWSILTKLGRFDDALKLETLSPLEKGQIYLQKANFLFSQSHFMEAAKCYGKSNCVTTAEVTLKFLNDSTKMSALQTYLATRLDSVKASKNSEVQLILLTNWIVWNYMQMLNAIDESISSEQDVKNLEPLHAQKSHLNTELSNFFEKNINILDRDTIYQIMSHQNRKSEVLTFARLIEDYKYVLSYWIRSKNWYESLKVLITTQDLECIYKYATVLLINSPDSTVNTWMQIPTIDPSELINPLLTYFAKFQKTSTDTGRSRSSVNYALKYLMWCIHEQDSTKPLDTIVFSAGIYMMIAAFDAEDKENEIIAFIETNAGRFDNEFVLRLSTKYKRNKVSTYLYSQMKLFEEAVTLAIEKDLLDDAKLVASSQELDGNLRLKRKLWLKIAKRMICEQHDVKQTIKAILQDSNETLSIKDLLPLFEELTTIANVKEELIRSLKKHNTVMTQVSQEIQDSIKIKKEIAEDIELLKTRFQILEPGVSCNVCEEVLQTRKFYVFPCGHSFHTDCLMREILKSTDYALRNKIEAFQRAASRSKAAVDKGELDQLLSAKCCFCSDIKINSIDEPLDYEETERQAWNV</sequence>
<evidence type="ECO:0000313" key="10">
    <source>
        <dbReference type="EMBL" id="SCV05350.1"/>
    </source>
</evidence>
<dbReference type="InterPro" id="IPR001841">
    <property type="entry name" value="Znf_RING"/>
</dbReference>
<name>A0A1G4KLJ8_9SACH</name>
<keyword evidence="5" id="KW-0472">Membrane</keyword>
<dbReference type="GO" id="GO:0008270">
    <property type="term" value="F:zinc ion binding"/>
    <property type="evidence" value="ECO:0007669"/>
    <property type="project" value="UniProtKB-KW"/>
</dbReference>
<evidence type="ECO:0000256" key="7">
    <source>
        <dbReference type="PROSITE-ProRule" id="PRU00175"/>
    </source>
</evidence>
<evidence type="ECO:0000256" key="2">
    <source>
        <dbReference type="ARBA" id="ARBA00022723"/>
    </source>
</evidence>
<accession>A0A1G4KLJ8</accession>
<gene>
    <name evidence="10" type="ORF">LANO_0H05556G</name>
</gene>
<dbReference type="CDD" id="cd16462">
    <property type="entry name" value="RING-H2_Pep3p-like"/>
    <property type="match status" value="1"/>
</dbReference>
<keyword evidence="11" id="KW-1185">Reference proteome</keyword>
<dbReference type="SMART" id="SM00184">
    <property type="entry name" value="RING"/>
    <property type="match status" value="1"/>
</dbReference>
<dbReference type="GO" id="GO:0048284">
    <property type="term" value="P:organelle fusion"/>
    <property type="evidence" value="ECO:0007669"/>
    <property type="project" value="TreeGrafter"/>
</dbReference>
<evidence type="ECO:0000259" key="9">
    <source>
        <dbReference type="PROSITE" id="PS50089"/>
    </source>
</evidence>
<protein>
    <submittedName>
        <fullName evidence="10">LANO_0H05556g1_1</fullName>
    </submittedName>
</protein>
<feature type="repeat" description="CHCR" evidence="8">
    <location>
        <begin position="559"/>
        <end position="722"/>
    </location>
</feature>
<dbReference type="SUPFAM" id="SSF50978">
    <property type="entry name" value="WD40 repeat-like"/>
    <property type="match status" value="1"/>
</dbReference>